<keyword evidence="2" id="KW-1185">Reference proteome</keyword>
<dbReference type="PANTHER" id="PTHR34537:SF2">
    <property type="entry name" value="FERREDOXIN-LIKE PROTEIN"/>
    <property type="match status" value="1"/>
</dbReference>
<dbReference type="PANTHER" id="PTHR34537">
    <property type="entry name" value="OS08G0459300 PROTEIN"/>
    <property type="match status" value="1"/>
</dbReference>
<comment type="caution">
    <text evidence="1">The sequence shown here is derived from an EMBL/GenBank/DDBJ whole genome shotgun (WGS) entry which is preliminary data.</text>
</comment>
<sequence length="382" mass="42205">MLQAARWDLDAAANSVEPAVVYGRRSHKKYAFESYICQKVFSGFLEECLCVKIEDFVFSTEVFFDLFLAGRAMDPLDMVSQNPDSHFRQSSRSKYWLIIHPEVEGCVFGNLDVVSGTEFTDDCMKSVVKNAAIDASDQNPEVWGSWLCQLWLWCGLLVFSMWKNCSCNFYIFCLTVLVAVVRAENKGNPANEIVDFVNKNRTATKLPKLYNSPGLGCMALQFLLECTQNCTSNNTLACQPAEIDITEVYAPNCGVELPTVNTISGHLVGCYWSHLNPEQAFSTVLVPTKTSLSVLHSKEHHEVGVGYVREHHGPFLWCILFSDGNATSSTFALEGGTGIKQRRGCFSGGDVPCNAGTSLLPAHNTLLSSICCLLVQLVLVFG</sequence>
<accession>A0AAV8QGD7</accession>
<dbReference type="Proteomes" id="UP001222027">
    <property type="component" value="Unassembled WGS sequence"/>
</dbReference>
<evidence type="ECO:0000313" key="1">
    <source>
        <dbReference type="EMBL" id="KAJ8470627.1"/>
    </source>
</evidence>
<evidence type="ECO:0000313" key="2">
    <source>
        <dbReference type="Proteomes" id="UP001222027"/>
    </source>
</evidence>
<protein>
    <submittedName>
        <fullName evidence="1">Uncharacterized protein</fullName>
    </submittedName>
</protein>
<name>A0AAV8QGD7_ENSVE</name>
<dbReference type="EMBL" id="JAQQAF010000007">
    <property type="protein sequence ID" value="KAJ8470627.1"/>
    <property type="molecule type" value="Genomic_DNA"/>
</dbReference>
<reference evidence="1 2" key="1">
    <citation type="submission" date="2022-12" db="EMBL/GenBank/DDBJ databases">
        <title>Chromosome-scale assembly of the Ensete ventricosum genome.</title>
        <authorList>
            <person name="Dussert Y."/>
            <person name="Stocks J."/>
            <person name="Wendawek A."/>
            <person name="Woldeyes F."/>
            <person name="Nichols R.A."/>
            <person name="Borrell J.S."/>
        </authorList>
    </citation>
    <scope>NUCLEOTIDE SEQUENCE [LARGE SCALE GENOMIC DNA]</scope>
    <source>
        <strain evidence="2">cv. Maze</strain>
        <tissue evidence="1">Seeds</tissue>
    </source>
</reference>
<proteinExistence type="predicted"/>
<dbReference type="AlphaFoldDB" id="A0AAV8QGD7"/>
<organism evidence="1 2">
    <name type="scientific">Ensete ventricosum</name>
    <name type="common">Abyssinian banana</name>
    <name type="synonym">Musa ensete</name>
    <dbReference type="NCBI Taxonomy" id="4639"/>
    <lineage>
        <taxon>Eukaryota</taxon>
        <taxon>Viridiplantae</taxon>
        <taxon>Streptophyta</taxon>
        <taxon>Embryophyta</taxon>
        <taxon>Tracheophyta</taxon>
        <taxon>Spermatophyta</taxon>
        <taxon>Magnoliopsida</taxon>
        <taxon>Liliopsida</taxon>
        <taxon>Zingiberales</taxon>
        <taxon>Musaceae</taxon>
        <taxon>Ensete</taxon>
    </lineage>
</organism>
<gene>
    <name evidence="1" type="ORF">OPV22_024970</name>
</gene>